<dbReference type="GO" id="GO:0005524">
    <property type="term" value="F:ATP binding"/>
    <property type="evidence" value="ECO:0007669"/>
    <property type="project" value="UniProtKB-KW"/>
</dbReference>
<evidence type="ECO:0000313" key="6">
    <source>
        <dbReference type="EMBL" id="HER96498.1"/>
    </source>
</evidence>
<name>A0A7V2B1C0_RHOMR</name>
<feature type="coiled-coil region" evidence="3">
    <location>
        <begin position="1141"/>
        <end position="1168"/>
    </location>
</feature>
<dbReference type="InterPro" id="IPR011545">
    <property type="entry name" value="DEAD/DEAH_box_helicase_dom"/>
</dbReference>
<accession>A0A7V2B1C0</accession>
<dbReference type="GO" id="GO:0006289">
    <property type="term" value="P:nucleotide-excision repair"/>
    <property type="evidence" value="ECO:0007669"/>
    <property type="project" value="TreeGrafter"/>
</dbReference>
<organism evidence="6">
    <name type="scientific">Rhodothermus marinus</name>
    <name type="common">Rhodothermus obamensis</name>
    <dbReference type="NCBI Taxonomy" id="29549"/>
    <lineage>
        <taxon>Bacteria</taxon>
        <taxon>Pseudomonadati</taxon>
        <taxon>Rhodothermota</taxon>
        <taxon>Rhodothermia</taxon>
        <taxon>Rhodothermales</taxon>
        <taxon>Rhodothermaceae</taxon>
        <taxon>Rhodothermus</taxon>
    </lineage>
</organism>
<dbReference type="InterPro" id="IPR001650">
    <property type="entry name" value="Helicase_C-like"/>
</dbReference>
<dbReference type="InterPro" id="IPR027417">
    <property type="entry name" value="P-loop_NTPase"/>
</dbReference>
<sequence length="1686" mass="192243">MSDHSKQATIFDLHQSVLADYQDFVRSFILIADERAREFVHQALKEEAQLWPEPLLQLSPTYAAGDSVDTLAQEGLIAAETARVFRRPDGAPFRLYRHQEEAIRKALANESFVITSGTGSGKSLCYFLPIVDNLVRYPDTGGRVAALVVYPMNALVNSQFQALVNLKEHYERRTGKPFPVTFAKYTGETTNDEREQIRQHPPQLLLTNYVMGELLLVRPEDQRLLDRTGGGLRFLVFDELHTYRGRQGADVAMLVRRLKERCAAPKLVQIATSATMIASREATSAERKQAVAEFAARFFGHPFTPEQVIEETLQPFTVGGPPAEVELQEALSAPLPEDEAGFQHHPLVRWLEYELGIEPEPDGGFKRRTPRPLSEVAKRLADITGAKLEECVQRLREVLVHRGSIFAFKLHQFISQGRALYATMENPKKRAFSLEGQLQAGNEKLYFPLKFCRQCGQDYYHVLRKDERFLPHPLGIELEEDQSAGYLMLARPEGDWSEEQLPEEWLNANGKLKPTWRKRVPQKVWVQPDGAFSIVPQPGAHAMWWQPEPFSLCLTCGEFYTAREREFAKLASLSSEGRSSATTILATSLLRHAALTQAARDKLLTFTDNRQDASLQAGHFNDFVHVALLRAALYSALAKEKELTFDRIAKAVVEASGLTIADIAKNAELDPGSAAAQEVWRVFTDLTEYRLYEDLRRSWRVIHPNLEQVGLLKIEYRGLEELCQSPDLAAVCPRLAAASTEERKALLRAILDQFRRKLAIQTRVLNETFQQQLRKRSEQYLNEFWGLDPDYDELRPASWFVRPGKSNRDAGGFSLGERSLIGRFLKERLGVSGDAYWPTLDHLLDLLVQHGLLARLEPIDDHQRYQLDAACLRWCLGDGSAPPPDPLYSRRASGGAYAEIARTVNPFFQRFYQVQAASLAALEAREHTAQVVRPGERERRERRFRWDVQDRQLQAELGRRLPYLVCSPTMELGVDIADLELVHLRNVPPTPANYAQRSGRAGRQGQPGLIVTYCGALNSHDQYFFQRRAEMVAGSVRPPRLELANEALLRAHIHAMWLAEVRLPLGRSIEEVIDTEREDLPLRENVAQQIQLSTQVKEELKARVRRLLEADQGLLAAAGWFNDQWIERVLDEVPKAFDRAFDRWRELYRAARKQLEAAQSELVRTRIREEQNRARLKQDEAIRQLNLLRQVDVAREEGDFYPYRYLASEGFLPGYNFPALPVRAWVPRGEEGEFIARPRFLAIREFAPQNFLYHEGAQWESVAFQAPPGGLEERKSRKRFCYTCGAFTDPDSDVCPVCKSRFDGENSLVTTILDMPNVRMQRRARITADEEERRRRGYELQTFIQFAPETTGYRVQEADVVSRGTPVLRLIYAPAATLLRVNHGWRGATTPGFLVDFESGEIITSEEGEAKQPARQRRLERVSLAVHTTQNLLLIRLLATEWRQDDTVATTLRYALKRGVEEAFQLEETELAAEAVGRGEHRSILLYEASEGGAGVLQRLVEEPGALSEVARTALEICHYNLSGEDTKPECHAACYECLLSFANQLEALSINRRKVQQVLLDLAESRTELRVQGRSRQEHLAWLRSLTDTRSELERRFLAVLAEGGYRLPDEAQKSIAEPRCIPDFFYEPNICVFCDGAVHDDPAQRARDREIREELIRRGYRVITLRYDQNLHEQIKRYPEVFGS</sequence>
<dbReference type="GO" id="GO:0036297">
    <property type="term" value="P:interstrand cross-link repair"/>
    <property type="evidence" value="ECO:0007669"/>
    <property type="project" value="TreeGrafter"/>
</dbReference>
<reference evidence="6" key="1">
    <citation type="journal article" date="2020" name="mSystems">
        <title>Genome- and Community-Level Interaction Insights into Carbon Utilization and Element Cycling Functions of Hydrothermarchaeota in Hydrothermal Sediment.</title>
        <authorList>
            <person name="Zhou Z."/>
            <person name="Liu Y."/>
            <person name="Xu W."/>
            <person name="Pan J."/>
            <person name="Luo Z.H."/>
            <person name="Li M."/>
        </authorList>
    </citation>
    <scope>NUCLEOTIDE SEQUENCE [LARGE SCALE GENOMIC DNA]</scope>
    <source>
        <strain evidence="6">SpSt-143</strain>
    </source>
</reference>
<dbReference type="InterPro" id="IPR014001">
    <property type="entry name" value="Helicase_ATP-bd"/>
</dbReference>
<gene>
    <name evidence="6" type="ORF">ENO59_08290</name>
</gene>
<evidence type="ECO:0000256" key="3">
    <source>
        <dbReference type="SAM" id="Coils"/>
    </source>
</evidence>
<keyword evidence="1" id="KW-0547">Nucleotide-binding</keyword>
<dbReference type="Pfam" id="PF00270">
    <property type="entry name" value="DEAD"/>
    <property type="match status" value="1"/>
</dbReference>
<evidence type="ECO:0000259" key="5">
    <source>
        <dbReference type="PROSITE" id="PS51194"/>
    </source>
</evidence>
<dbReference type="Pfam" id="PF09369">
    <property type="entry name" value="MZB"/>
    <property type="match status" value="1"/>
</dbReference>
<dbReference type="GO" id="GO:0003676">
    <property type="term" value="F:nucleic acid binding"/>
    <property type="evidence" value="ECO:0007669"/>
    <property type="project" value="InterPro"/>
</dbReference>
<protein>
    <submittedName>
        <fullName evidence="6">DEAD/DEAH box helicase</fullName>
    </submittedName>
</protein>
<keyword evidence="6" id="KW-0347">Helicase</keyword>
<dbReference type="PROSITE" id="PS51194">
    <property type="entry name" value="HELICASE_CTER"/>
    <property type="match status" value="1"/>
</dbReference>
<keyword evidence="2" id="KW-0067">ATP-binding</keyword>
<comment type="caution">
    <text evidence="6">The sequence shown here is derived from an EMBL/GenBank/DDBJ whole genome shotgun (WGS) entry which is preliminary data.</text>
</comment>
<dbReference type="PROSITE" id="PS51192">
    <property type="entry name" value="HELICASE_ATP_BIND_1"/>
    <property type="match status" value="1"/>
</dbReference>
<evidence type="ECO:0000259" key="4">
    <source>
        <dbReference type="PROSITE" id="PS51192"/>
    </source>
</evidence>
<dbReference type="SUPFAM" id="SSF52540">
    <property type="entry name" value="P-loop containing nucleoside triphosphate hydrolases"/>
    <property type="match status" value="2"/>
</dbReference>
<dbReference type="SMART" id="SM00487">
    <property type="entry name" value="DEXDc"/>
    <property type="match status" value="1"/>
</dbReference>
<dbReference type="GO" id="GO:0043138">
    <property type="term" value="F:3'-5' DNA helicase activity"/>
    <property type="evidence" value="ECO:0007669"/>
    <property type="project" value="TreeGrafter"/>
</dbReference>
<keyword evidence="6" id="KW-0378">Hydrolase</keyword>
<dbReference type="Gene3D" id="3.40.50.300">
    <property type="entry name" value="P-loop containing nucleotide triphosphate hydrolases"/>
    <property type="match status" value="2"/>
</dbReference>
<dbReference type="Pfam" id="PF00271">
    <property type="entry name" value="Helicase_C"/>
    <property type="match status" value="1"/>
</dbReference>
<proteinExistence type="predicted"/>
<feature type="domain" description="Helicase ATP-binding" evidence="4">
    <location>
        <begin position="103"/>
        <end position="294"/>
    </location>
</feature>
<feature type="domain" description="Helicase C-terminal" evidence="5">
    <location>
        <begin position="892"/>
        <end position="1049"/>
    </location>
</feature>
<evidence type="ECO:0000256" key="2">
    <source>
        <dbReference type="ARBA" id="ARBA00022840"/>
    </source>
</evidence>
<dbReference type="SMART" id="SM00490">
    <property type="entry name" value="HELICc"/>
    <property type="match status" value="1"/>
</dbReference>
<keyword evidence="3" id="KW-0175">Coiled coil</keyword>
<dbReference type="Gene3D" id="3.40.960.10">
    <property type="entry name" value="VSR Endonuclease"/>
    <property type="match status" value="1"/>
</dbReference>
<evidence type="ECO:0000256" key="1">
    <source>
        <dbReference type="ARBA" id="ARBA00022741"/>
    </source>
</evidence>
<dbReference type="InterPro" id="IPR018973">
    <property type="entry name" value="MZB"/>
</dbReference>
<dbReference type="PANTHER" id="PTHR47957:SF3">
    <property type="entry name" value="ATP-DEPENDENT HELICASE HRQ1"/>
    <property type="match status" value="1"/>
</dbReference>
<dbReference type="EMBL" id="DSGB01000006">
    <property type="protein sequence ID" value="HER96498.1"/>
    <property type="molecule type" value="Genomic_DNA"/>
</dbReference>
<dbReference type="PANTHER" id="PTHR47957">
    <property type="entry name" value="ATP-DEPENDENT HELICASE HRQ1"/>
    <property type="match status" value="1"/>
</dbReference>